<dbReference type="EMBL" id="FNYE01000007">
    <property type="protein sequence ID" value="SEJ14777.1"/>
    <property type="molecule type" value="Genomic_DNA"/>
</dbReference>
<feature type="compositionally biased region" description="Low complexity" evidence="1">
    <location>
        <begin position="79"/>
        <end position="93"/>
    </location>
</feature>
<dbReference type="Proteomes" id="UP000198866">
    <property type="component" value="Unassembled WGS sequence"/>
</dbReference>
<feature type="region of interest" description="Disordered" evidence="1">
    <location>
        <begin position="78"/>
        <end position="97"/>
    </location>
</feature>
<dbReference type="AlphaFoldDB" id="A0A1H6WKX3"/>
<evidence type="ECO:0000313" key="3">
    <source>
        <dbReference type="Proteomes" id="UP000198866"/>
    </source>
</evidence>
<accession>A0A1H6WKX3</accession>
<organism evidence="2 3">
    <name type="scientific">Paraburkholderia diazotrophica</name>
    <dbReference type="NCBI Taxonomy" id="667676"/>
    <lineage>
        <taxon>Bacteria</taxon>
        <taxon>Pseudomonadati</taxon>
        <taxon>Pseudomonadota</taxon>
        <taxon>Betaproteobacteria</taxon>
        <taxon>Burkholderiales</taxon>
        <taxon>Burkholderiaceae</taxon>
        <taxon>Paraburkholderia</taxon>
    </lineage>
</organism>
<evidence type="ECO:0000256" key="1">
    <source>
        <dbReference type="SAM" id="MobiDB-lite"/>
    </source>
</evidence>
<reference evidence="3" key="1">
    <citation type="submission" date="2016-10" db="EMBL/GenBank/DDBJ databases">
        <authorList>
            <person name="Varghese N."/>
            <person name="Submissions S."/>
        </authorList>
    </citation>
    <scope>NUCLEOTIDE SEQUENCE [LARGE SCALE GENOMIC DNA]</scope>
    <source>
        <strain evidence="3">LMG 26031</strain>
    </source>
</reference>
<keyword evidence="3" id="KW-1185">Reference proteome</keyword>
<evidence type="ECO:0000313" key="2">
    <source>
        <dbReference type="EMBL" id="SEJ14777.1"/>
    </source>
</evidence>
<name>A0A1H6WKX3_9BURK</name>
<sequence>MNNWNLSEQAANLHADAMVCDMTLPWRTPGSQAIKDEVPQKLREADSSLCPSLSLVTNLLQLLMPFALSRVTGRSFSHSRTNASWSTNTTTSSVRKKKARSPSDCIFRARYGWGVN</sequence>
<gene>
    <name evidence="2" type="ORF">SAMN05192539_100763</name>
</gene>
<proteinExistence type="predicted"/>
<protein>
    <submittedName>
        <fullName evidence="2">Uncharacterized protein</fullName>
    </submittedName>
</protein>